<dbReference type="OrthoDB" id="15108at2759"/>
<feature type="transmembrane region" description="Helical" evidence="1">
    <location>
        <begin position="35"/>
        <end position="55"/>
    </location>
</feature>
<keyword evidence="1" id="KW-0812">Transmembrane</keyword>
<sequence length="81" mass="9335">MAGLQHYRLAMDPAIQKLGNMTTNRHKYFRWTPRTAGLTFVYAIAVPFVFGVIAYQTDVRQSYTHAEVKLDPTRPLLIRPL</sequence>
<evidence type="ECO:0000256" key="1">
    <source>
        <dbReference type="SAM" id="Phobius"/>
    </source>
</evidence>
<evidence type="ECO:0008006" key="4">
    <source>
        <dbReference type="Google" id="ProtNLM"/>
    </source>
</evidence>
<dbReference type="PANTHER" id="PTHR39476:SF1">
    <property type="entry name" value="NADH DEHYDROGENASE [UBIQUINONE] 1 BETA SUBCOMPLEX SUBUNIT 4"/>
    <property type="match status" value="1"/>
</dbReference>
<keyword evidence="1" id="KW-0472">Membrane</keyword>
<dbReference type="EMBL" id="SKBN01000261">
    <property type="protein sequence ID" value="TGJ79788.1"/>
    <property type="molecule type" value="Genomic_DNA"/>
</dbReference>
<keyword evidence="3" id="KW-1185">Reference proteome</keyword>
<proteinExistence type="predicted"/>
<dbReference type="PANTHER" id="PTHR39476">
    <property type="entry name" value="NADH:UBIQUINONE OXIDOREDUCTASE 6.6KD SUBUNIT"/>
    <property type="match status" value="1"/>
</dbReference>
<gene>
    <name evidence="2" type="ORF">E0Z10_g8978</name>
</gene>
<comment type="caution">
    <text evidence="2">The sequence shown here is derived from an EMBL/GenBank/DDBJ whole genome shotgun (WGS) entry which is preliminary data.</text>
</comment>
<dbReference type="Proteomes" id="UP000297716">
    <property type="component" value="Unassembled WGS sequence"/>
</dbReference>
<dbReference type="AlphaFoldDB" id="A0A4Z0YIF1"/>
<keyword evidence="1" id="KW-1133">Transmembrane helix</keyword>
<name>A0A4Z0YIF1_9PEZI</name>
<evidence type="ECO:0000313" key="3">
    <source>
        <dbReference type="Proteomes" id="UP000297716"/>
    </source>
</evidence>
<dbReference type="STRING" id="37992.A0A4Z0YIF1"/>
<organism evidence="2 3">
    <name type="scientific">Xylaria hypoxylon</name>
    <dbReference type="NCBI Taxonomy" id="37992"/>
    <lineage>
        <taxon>Eukaryota</taxon>
        <taxon>Fungi</taxon>
        <taxon>Dikarya</taxon>
        <taxon>Ascomycota</taxon>
        <taxon>Pezizomycotina</taxon>
        <taxon>Sordariomycetes</taxon>
        <taxon>Xylariomycetidae</taxon>
        <taxon>Xylariales</taxon>
        <taxon>Xylariaceae</taxon>
        <taxon>Xylaria</taxon>
    </lineage>
</organism>
<evidence type="ECO:0000313" key="2">
    <source>
        <dbReference type="EMBL" id="TGJ79788.1"/>
    </source>
</evidence>
<reference evidence="2 3" key="1">
    <citation type="submission" date="2019-03" db="EMBL/GenBank/DDBJ databases">
        <title>Draft genome sequence of Xylaria hypoxylon DSM 108379, a ubiquitous saprotrophic-parasitic fungi on hardwood.</title>
        <authorList>
            <person name="Buettner E."/>
            <person name="Leonhardt S."/>
            <person name="Gebauer A.M."/>
            <person name="Liers C."/>
            <person name="Hofrichter M."/>
            <person name="Kellner H."/>
        </authorList>
    </citation>
    <scope>NUCLEOTIDE SEQUENCE [LARGE SCALE GENOMIC DNA]</scope>
    <source>
        <strain evidence="2 3">DSM 108379</strain>
    </source>
</reference>
<protein>
    <recommendedName>
        <fullName evidence="4">NADH dehydrogenase [ubiquinone] 1 beta subcomplex subunit 4</fullName>
    </recommendedName>
</protein>
<accession>A0A4Z0YIF1</accession>